<reference evidence="1 2" key="1">
    <citation type="submission" date="2020-03" db="EMBL/GenBank/DDBJ databases">
        <title>Genomic Encyclopedia of Type Strains, Phase IV (KMG-IV): sequencing the most valuable type-strain genomes for metagenomic binning, comparative biology and taxonomic classification.</title>
        <authorList>
            <person name="Goeker M."/>
        </authorList>
    </citation>
    <scope>NUCLEOTIDE SEQUENCE [LARGE SCALE GENOMIC DNA]</scope>
    <source>
        <strain evidence="1 2">DSM 105096</strain>
    </source>
</reference>
<gene>
    <name evidence="1" type="ORF">GGR27_003200</name>
</gene>
<name>A0ABX0XEE1_9BACT</name>
<dbReference type="EMBL" id="JAATJH010000005">
    <property type="protein sequence ID" value="NJC27683.1"/>
    <property type="molecule type" value="Genomic_DNA"/>
</dbReference>
<dbReference type="Proteomes" id="UP000770785">
    <property type="component" value="Unassembled WGS sequence"/>
</dbReference>
<sequence length="156" mass="18033">MKNFLKIIGYIIVFFLLASRLGSILKRNYDKPIVLPPALITPEVDTLFYNRYMHEYECAGIICKTMIETNPPASLFFIKNEGKMRGDTTEFRVFVDSVRSNNSHFINFIGVISDPCDCLTAFEKGIETSGFSFFLKYTYNQDSTFLKRNYEGFTSY</sequence>
<accession>A0ABX0XEE1</accession>
<evidence type="ECO:0000313" key="1">
    <source>
        <dbReference type="EMBL" id="NJC27683.1"/>
    </source>
</evidence>
<proteinExistence type="predicted"/>
<comment type="caution">
    <text evidence="1">The sequence shown here is derived from an EMBL/GenBank/DDBJ whole genome shotgun (WGS) entry which is preliminary data.</text>
</comment>
<protein>
    <submittedName>
        <fullName evidence="1">Uncharacterized protein</fullName>
    </submittedName>
</protein>
<keyword evidence="2" id="KW-1185">Reference proteome</keyword>
<organism evidence="1 2">
    <name type="scientific">Neolewinella antarctica</name>
    <dbReference type="NCBI Taxonomy" id="442734"/>
    <lineage>
        <taxon>Bacteria</taxon>
        <taxon>Pseudomonadati</taxon>
        <taxon>Bacteroidota</taxon>
        <taxon>Saprospiria</taxon>
        <taxon>Saprospirales</taxon>
        <taxon>Lewinellaceae</taxon>
        <taxon>Neolewinella</taxon>
    </lineage>
</organism>
<evidence type="ECO:0000313" key="2">
    <source>
        <dbReference type="Proteomes" id="UP000770785"/>
    </source>
</evidence>